<keyword evidence="12" id="KW-1185">Reference proteome</keyword>
<dbReference type="InterPro" id="IPR036108">
    <property type="entry name" value="4pyrrol_syn_uPrphyn_synt_sf"/>
</dbReference>
<dbReference type="SUPFAM" id="SSF69618">
    <property type="entry name" value="HemD-like"/>
    <property type="match status" value="1"/>
</dbReference>
<evidence type="ECO:0000256" key="7">
    <source>
        <dbReference type="ARBA" id="ARBA00040167"/>
    </source>
</evidence>
<dbReference type="STRING" id="1324350.AOY20_02875"/>
<dbReference type="GO" id="GO:0006780">
    <property type="term" value="P:uroporphyrinogen III biosynthetic process"/>
    <property type="evidence" value="ECO:0007669"/>
    <property type="project" value="UniProtKB-UniRule"/>
</dbReference>
<dbReference type="GO" id="GO:0006782">
    <property type="term" value="P:protoporphyrinogen IX biosynthetic process"/>
    <property type="evidence" value="ECO:0007669"/>
    <property type="project" value="UniProtKB-UniRule"/>
</dbReference>
<dbReference type="Gene3D" id="3.40.50.10090">
    <property type="match status" value="2"/>
</dbReference>
<evidence type="ECO:0000256" key="2">
    <source>
        <dbReference type="ARBA" id="ARBA00008133"/>
    </source>
</evidence>
<evidence type="ECO:0000256" key="3">
    <source>
        <dbReference type="ARBA" id="ARBA00013109"/>
    </source>
</evidence>
<comment type="similarity">
    <text evidence="2 9">Belongs to the uroporphyrinogen-III synthase family.</text>
</comment>
<dbReference type="PANTHER" id="PTHR38042">
    <property type="entry name" value="UROPORPHYRINOGEN-III SYNTHASE, CHLOROPLASTIC"/>
    <property type="match status" value="1"/>
</dbReference>
<dbReference type="InterPro" id="IPR039793">
    <property type="entry name" value="UROS/Hem4"/>
</dbReference>
<evidence type="ECO:0000256" key="4">
    <source>
        <dbReference type="ARBA" id="ARBA00023239"/>
    </source>
</evidence>
<evidence type="ECO:0000256" key="6">
    <source>
        <dbReference type="ARBA" id="ARBA00037589"/>
    </source>
</evidence>
<proteinExistence type="inferred from homology"/>
<dbReference type="CDD" id="cd06578">
    <property type="entry name" value="HemD"/>
    <property type="match status" value="1"/>
</dbReference>
<name>A0A0N9V5Q3_9GAMM</name>
<dbReference type="KEGG" id="aei:AOY20_02875"/>
<keyword evidence="5 9" id="KW-0627">Porphyrin biosynthesis</keyword>
<evidence type="ECO:0000259" key="10">
    <source>
        <dbReference type="Pfam" id="PF02602"/>
    </source>
</evidence>
<feature type="domain" description="Tetrapyrrole biosynthesis uroporphyrinogen III synthase" evidence="10">
    <location>
        <begin position="14"/>
        <end position="217"/>
    </location>
</feature>
<dbReference type="UniPathway" id="UPA00251">
    <property type="reaction ID" value="UER00320"/>
</dbReference>
<comment type="pathway">
    <text evidence="1 9">Porphyrin-containing compound metabolism; protoporphyrin-IX biosynthesis; coproporphyrinogen-III from 5-aminolevulinate: step 3/4.</text>
</comment>
<comment type="catalytic activity">
    <reaction evidence="8 9">
        <text>hydroxymethylbilane = uroporphyrinogen III + H2O</text>
        <dbReference type="Rhea" id="RHEA:18965"/>
        <dbReference type="ChEBI" id="CHEBI:15377"/>
        <dbReference type="ChEBI" id="CHEBI:57308"/>
        <dbReference type="ChEBI" id="CHEBI:57845"/>
        <dbReference type="EC" id="4.2.1.75"/>
    </reaction>
</comment>
<keyword evidence="4 9" id="KW-0456">Lyase</keyword>
<dbReference type="PANTHER" id="PTHR38042:SF1">
    <property type="entry name" value="UROPORPHYRINOGEN-III SYNTHASE, CHLOROPLASTIC"/>
    <property type="match status" value="1"/>
</dbReference>
<sequence>MLFINTRPLERAEALSSALLNFNIDVINFPLLELKEHPFSSELQYLYHQLLDASVIVVVSPTAVEVGMKFLHKCKIELSDLSQIQWIAVGEKTAEELKKYQIESFIPSVETSEGMLQLPILDTLNKGAKVAFWRGEGGRQFMMESLRQNGMDVLNFILYERQLPEESQVQSQQLIAMIQDKKSYIALITSEASWLNWLDVLKTHSDLIDQGQYWVLGDRLFNILNFYKKQQNLDYSIVKLMNLKIESILLHIDEIQGRL</sequence>
<evidence type="ECO:0000256" key="1">
    <source>
        <dbReference type="ARBA" id="ARBA00004772"/>
    </source>
</evidence>
<dbReference type="Proteomes" id="UP000064939">
    <property type="component" value="Chromosome"/>
</dbReference>
<evidence type="ECO:0000256" key="9">
    <source>
        <dbReference type="RuleBase" id="RU366031"/>
    </source>
</evidence>
<evidence type="ECO:0000313" key="12">
    <source>
        <dbReference type="Proteomes" id="UP000064939"/>
    </source>
</evidence>
<dbReference type="Pfam" id="PF02602">
    <property type="entry name" value="HEM4"/>
    <property type="match status" value="1"/>
</dbReference>
<organism evidence="11 12">
    <name type="scientific">Acinetobacter equi</name>
    <dbReference type="NCBI Taxonomy" id="1324350"/>
    <lineage>
        <taxon>Bacteria</taxon>
        <taxon>Pseudomonadati</taxon>
        <taxon>Pseudomonadota</taxon>
        <taxon>Gammaproteobacteria</taxon>
        <taxon>Moraxellales</taxon>
        <taxon>Moraxellaceae</taxon>
        <taxon>Acinetobacter</taxon>
    </lineage>
</organism>
<evidence type="ECO:0000256" key="8">
    <source>
        <dbReference type="ARBA" id="ARBA00048617"/>
    </source>
</evidence>
<comment type="function">
    <text evidence="6 9">Catalyzes cyclization of the linear tetrapyrrole, hydroxymethylbilane, to the macrocyclic uroporphyrinogen III.</text>
</comment>
<dbReference type="OrthoDB" id="9787650at2"/>
<evidence type="ECO:0000313" key="11">
    <source>
        <dbReference type="EMBL" id="ALH94565.1"/>
    </source>
</evidence>
<reference evidence="11 12" key="1">
    <citation type="journal article" date="2015" name="Int. J. Syst. Evol. Microbiol.">
        <title>Acinetobacter equi sp. nov. isolated from horse faeces.</title>
        <authorList>
            <person name="Poppel M.T."/>
            <person name="Skiebe E."/>
            <person name="Laue M."/>
            <person name="Bergmann H."/>
            <person name="Ebersberger I."/>
            <person name="Garn T."/>
            <person name="Fruth A."/>
            <person name="Baumgardt S."/>
            <person name="Busse H.J."/>
            <person name="Wilharm G."/>
        </authorList>
    </citation>
    <scope>NUCLEOTIDE SEQUENCE [LARGE SCALE GENOMIC DNA]</scope>
    <source>
        <strain evidence="11 12">114</strain>
    </source>
</reference>
<dbReference type="EMBL" id="CP012808">
    <property type="protein sequence ID" value="ALH94565.1"/>
    <property type="molecule type" value="Genomic_DNA"/>
</dbReference>
<evidence type="ECO:0000256" key="5">
    <source>
        <dbReference type="ARBA" id="ARBA00023244"/>
    </source>
</evidence>
<dbReference type="EC" id="4.2.1.75" evidence="3 9"/>
<dbReference type="RefSeq" id="WP_054580468.1">
    <property type="nucleotide sequence ID" value="NZ_CP012808.1"/>
</dbReference>
<accession>A0A0N9V5Q3</accession>
<dbReference type="AlphaFoldDB" id="A0A0N9V5Q3"/>
<protein>
    <recommendedName>
        <fullName evidence="7 9">Uroporphyrinogen-III synthase</fullName>
        <ecNumber evidence="3 9">4.2.1.75</ecNumber>
    </recommendedName>
</protein>
<dbReference type="GO" id="GO:0004852">
    <property type="term" value="F:uroporphyrinogen-III synthase activity"/>
    <property type="evidence" value="ECO:0007669"/>
    <property type="project" value="UniProtKB-UniRule"/>
</dbReference>
<dbReference type="InterPro" id="IPR003754">
    <property type="entry name" value="4pyrrol_synth_uPrphyn_synth"/>
</dbReference>
<gene>
    <name evidence="11" type="ORF">AOY20_02875</name>
</gene>